<comment type="caution">
    <text evidence="1">The sequence shown here is derived from an EMBL/GenBank/DDBJ whole genome shotgun (WGS) entry which is preliminary data.</text>
</comment>
<accession>A0A4R2SSD7</accession>
<evidence type="ECO:0000313" key="1">
    <source>
        <dbReference type="EMBL" id="TCP92085.1"/>
    </source>
</evidence>
<dbReference type="AlphaFoldDB" id="A0A4R2SSD7"/>
<sequence length="87" mass="10534">MKSYFKVISLITYSFLLLGCYPCDFLDWNCNRVAETSWYKNSEKCRREQQGIARIKIKYTEDIDMDIYHKCLDNPSYKFEFDPKYSD</sequence>
<keyword evidence="2" id="KW-1185">Reference proteome</keyword>
<reference evidence="1 2" key="1">
    <citation type="submission" date="2019-03" db="EMBL/GenBank/DDBJ databases">
        <title>Genomic Encyclopedia of Type Strains, Phase IV (KMG-IV): sequencing the most valuable type-strain genomes for metagenomic binning, comparative biology and taxonomic classification.</title>
        <authorList>
            <person name="Goeker M."/>
        </authorList>
    </citation>
    <scope>NUCLEOTIDE SEQUENCE [LARGE SCALE GENOMIC DNA]</scope>
    <source>
        <strain evidence="1 2">DSM 28404</strain>
    </source>
</reference>
<dbReference type="PROSITE" id="PS51257">
    <property type="entry name" value="PROKAR_LIPOPROTEIN"/>
    <property type="match status" value="1"/>
</dbReference>
<dbReference type="Proteomes" id="UP000295763">
    <property type="component" value="Unassembled WGS sequence"/>
</dbReference>
<evidence type="ECO:0000313" key="2">
    <source>
        <dbReference type="Proteomes" id="UP000295763"/>
    </source>
</evidence>
<name>A0A4R2SSD7_9PAST</name>
<proteinExistence type="predicted"/>
<gene>
    <name evidence="1" type="ORF">EDC44_12838</name>
</gene>
<protein>
    <submittedName>
        <fullName evidence="1">Uncharacterized protein</fullName>
    </submittedName>
</protein>
<organism evidence="1 2">
    <name type="scientific">Cricetibacter osteomyelitidis</name>
    <dbReference type="NCBI Taxonomy" id="1521931"/>
    <lineage>
        <taxon>Bacteria</taxon>
        <taxon>Pseudomonadati</taxon>
        <taxon>Pseudomonadota</taxon>
        <taxon>Gammaproteobacteria</taxon>
        <taxon>Pasteurellales</taxon>
        <taxon>Pasteurellaceae</taxon>
        <taxon>Cricetibacter</taxon>
    </lineage>
</organism>
<dbReference type="EMBL" id="SLYB01000028">
    <property type="protein sequence ID" value="TCP92085.1"/>
    <property type="molecule type" value="Genomic_DNA"/>
</dbReference>